<name>A0A387BLT6_9MICO</name>
<proteinExistence type="predicted"/>
<evidence type="ECO:0000313" key="1">
    <source>
        <dbReference type="EMBL" id="AYG03332.1"/>
    </source>
</evidence>
<dbReference type="AlphaFoldDB" id="A0A387BLT6"/>
<reference evidence="1 2" key="1">
    <citation type="submission" date="2018-09" db="EMBL/GenBank/DDBJ databases">
        <title>Genome sequencing of strain 2DFW10M-5.</title>
        <authorList>
            <person name="Heo J."/>
            <person name="Kim S.-J."/>
            <person name="Kwon S.-W."/>
        </authorList>
    </citation>
    <scope>NUCLEOTIDE SEQUENCE [LARGE SCALE GENOMIC DNA]</scope>
    <source>
        <strain evidence="1 2">2DFW10M-5</strain>
    </source>
</reference>
<evidence type="ECO:0000313" key="2">
    <source>
        <dbReference type="Proteomes" id="UP000275069"/>
    </source>
</evidence>
<dbReference type="KEGG" id="gry:D7I44_07180"/>
<dbReference type="Proteomes" id="UP000275069">
    <property type="component" value="Chromosome"/>
</dbReference>
<protein>
    <submittedName>
        <fullName evidence="1">Uncharacterized protein</fullName>
    </submittedName>
</protein>
<dbReference type="EMBL" id="CP032624">
    <property type="protein sequence ID" value="AYG03332.1"/>
    <property type="molecule type" value="Genomic_DNA"/>
</dbReference>
<sequence>MITIESHPPQSTVTTLTIDLAELPKLNLARRLALAFSLVLITSVEPRQRRAPQHHDHLEWLARTERERLAERLLLSTIPRR</sequence>
<organism evidence="1 2">
    <name type="scientific">Gryllotalpicola protaetiae</name>
    <dbReference type="NCBI Taxonomy" id="2419771"/>
    <lineage>
        <taxon>Bacteria</taxon>
        <taxon>Bacillati</taxon>
        <taxon>Actinomycetota</taxon>
        <taxon>Actinomycetes</taxon>
        <taxon>Micrococcales</taxon>
        <taxon>Microbacteriaceae</taxon>
        <taxon>Gryllotalpicola</taxon>
    </lineage>
</organism>
<keyword evidence="2" id="KW-1185">Reference proteome</keyword>
<gene>
    <name evidence="1" type="ORF">D7I44_07180</name>
</gene>
<accession>A0A387BLT6</accession>
<dbReference type="RefSeq" id="WP_120788864.1">
    <property type="nucleotide sequence ID" value="NZ_CP032624.1"/>
</dbReference>